<dbReference type="Gene3D" id="3.80.10.10">
    <property type="entry name" value="Ribonuclease Inhibitor"/>
    <property type="match status" value="2"/>
</dbReference>
<dbReference type="AlphaFoldDB" id="A0A6P4YU70"/>
<dbReference type="SMART" id="SM00369">
    <property type="entry name" value="LRR_TYP"/>
    <property type="match status" value="3"/>
</dbReference>
<evidence type="ECO:0000313" key="6">
    <source>
        <dbReference type="RefSeq" id="XP_019622177.1"/>
    </source>
</evidence>
<dbReference type="KEGG" id="bbel:109468368"/>
<keyword evidence="5" id="KW-1185">Reference proteome</keyword>
<dbReference type="OrthoDB" id="676979at2759"/>
<feature type="compositionally biased region" description="Polar residues" evidence="3">
    <location>
        <begin position="360"/>
        <end position="388"/>
    </location>
</feature>
<proteinExistence type="predicted"/>
<accession>A0A6P4YU70</accession>
<reference evidence="6" key="1">
    <citation type="submission" date="2025-08" db="UniProtKB">
        <authorList>
            <consortium name="RefSeq"/>
        </authorList>
    </citation>
    <scope>IDENTIFICATION</scope>
    <source>
        <tissue evidence="6">Gonad</tissue>
    </source>
</reference>
<evidence type="ECO:0000256" key="3">
    <source>
        <dbReference type="SAM" id="MobiDB-lite"/>
    </source>
</evidence>
<dbReference type="RefSeq" id="XP_019622177.1">
    <property type="nucleotide sequence ID" value="XM_019766618.1"/>
</dbReference>
<evidence type="ECO:0000256" key="2">
    <source>
        <dbReference type="ARBA" id="ARBA00022737"/>
    </source>
</evidence>
<dbReference type="PANTHER" id="PTHR24367">
    <property type="entry name" value="LEUCINE-RICH REPEAT-CONTAINING PROTEIN"/>
    <property type="match status" value="1"/>
</dbReference>
<dbReference type="Pfam" id="PF13855">
    <property type="entry name" value="LRR_8"/>
    <property type="match status" value="1"/>
</dbReference>
<feature type="transmembrane region" description="Helical" evidence="4">
    <location>
        <begin position="288"/>
        <end position="312"/>
    </location>
</feature>
<sequence length="412" mass="45459">MFLRSSTIVEQSFENASGLRTIFIQQSNVSTIRPGAFDGLPLLQNLYLNDNRISRLEPNTFEGLNSLNFLILDKNAISSISRHAFRGLPSLSLLSLTKNRLRSVPVDALLQPRALLRANLGTNRITTVDSRFALLTRNPRLSLDLDDNKLHCDANLHWFVRSLPTLGFIDSPSSLKCASPAELHGTLLHTLRENFSNAFNTTTVQPGTCLGQCEEISNTTATPYTNSVVPHTTFKDLYTEHTWPEKHGSTEIPASTNTNDVTSVTETNYIIILGDNPNANKDETFTRLFSIAPAVIVPLLFVLALAVVIFFYKGSHGTGLACHIVPTETEEEEEEPKPSETDECIIQPYAVVYFDADQLQESQEGVQSSTAHNKTSAENDAIQPNASTHDIDPGPQLRPYAITYDSDEDPGS</sequence>
<feature type="region of interest" description="Disordered" evidence="3">
    <location>
        <begin position="360"/>
        <end position="412"/>
    </location>
</feature>
<dbReference type="PROSITE" id="PS51450">
    <property type="entry name" value="LRR"/>
    <property type="match status" value="1"/>
</dbReference>
<dbReference type="InterPro" id="IPR032675">
    <property type="entry name" value="LRR_dom_sf"/>
</dbReference>
<evidence type="ECO:0000256" key="4">
    <source>
        <dbReference type="SAM" id="Phobius"/>
    </source>
</evidence>
<name>A0A6P4YU70_BRABE</name>
<dbReference type="InterPro" id="IPR001611">
    <property type="entry name" value="Leu-rich_rpt"/>
</dbReference>
<evidence type="ECO:0000313" key="5">
    <source>
        <dbReference type="Proteomes" id="UP000515135"/>
    </source>
</evidence>
<organism evidence="5 6">
    <name type="scientific">Branchiostoma belcheri</name>
    <name type="common">Amphioxus</name>
    <dbReference type="NCBI Taxonomy" id="7741"/>
    <lineage>
        <taxon>Eukaryota</taxon>
        <taxon>Metazoa</taxon>
        <taxon>Chordata</taxon>
        <taxon>Cephalochordata</taxon>
        <taxon>Leptocardii</taxon>
        <taxon>Amphioxiformes</taxon>
        <taxon>Branchiostomatidae</taxon>
        <taxon>Branchiostoma</taxon>
    </lineage>
</organism>
<dbReference type="SUPFAM" id="SSF52058">
    <property type="entry name" value="L domain-like"/>
    <property type="match status" value="1"/>
</dbReference>
<dbReference type="InterPro" id="IPR003591">
    <property type="entry name" value="Leu-rich_rpt_typical-subtyp"/>
</dbReference>
<keyword evidence="4" id="KW-0812">Transmembrane</keyword>
<dbReference type="Proteomes" id="UP000515135">
    <property type="component" value="Unplaced"/>
</dbReference>
<dbReference type="GeneID" id="109468368"/>
<dbReference type="PANTHER" id="PTHR24367:SF318">
    <property type="entry name" value="LEUCINE-RICH GLIOMA-INACTIVATED PROTEIN 1-LIKE"/>
    <property type="match status" value="1"/>
</dbReference>
<keyword evidence="1" id="KW-0433">Leucine-rich repeat</keyword>
<keyword evidence="4" id="KW-0472">Membrane</keyword>
<keyword evidence="2" id="KW-0677">Repeat</keyword>
<protein>
    <submittedName>
        <fullName evidence="6">SLIT and NTRK-like protein 2</fullName>
    </submittedName>
</protein>
<evidence type="ECO:0000256" key="1">
    <source>
        <dbReference type="ARBA" id="ARBA00022614"/>
    </source>
</evidence>
<dbReference type="InterPro" id="IPR051295">
    <property type="entry name" value="LGI_related"/>
</dbReference>
<gene>
    <name evidence="6" type="primary">LOC109468368</name>
</gene>
<keyword evidence="4" id="KW-1133">Transmembrane helix</keyword>